<dbReference type="SUPFAM" id="SSF53335">
    <property type="entry name" value="S-adenosyl-L-methionine-dependent methyltransferases"/>
    <property type="match status" value="1"/>
</dbReference>
<dbReference type="Gene3D" id="3.40.50.150">
    <property type="entry name" value="Vaccinia Virus protein VP39"/>
    <property type="match status" value="1"/>
</dbReference>
<dbReference type="InterPro" id="IPR029063">
    <property type="entry name" value="SAM-dependent_MTases_sf"/>
</dbReference>
<organism evidence="1">
    <name type="scientific">uncultured Caudovirales phage</name>
    <dbReference type="NCBI Taxonomy" id="2100421"/>
    <lineage>
        <taxon>Viruses</taxon>
        <taxon>Duplodnaviria</taxon>
        <taxon>Heunggongvirae</taxon>
        <taxon>Uroviricota</taxon>
        <taxon>Caudoviricetes</taxon>
        <taxon>Peduoviridae</taxon>
        <taxon>Maltschvirus</taxon>
        <taxon>Maltschvirus maltsch</taxon>
    </lineage>
</organism>
<evidence type="ECO:0000313" key="1">
    <source>
        <dbReference type="EMBL" id="CAB4196989.1"/>
    </source>
</evidence>
<reference evidence="1" key="1">
    <citation type="submission" date="2020-05" db="EMBL/GenBank/DDBJ databases">
        <authorList>
            <person name="Chiriac C."/>
            <person name="Salcher M."/>
            <person name="Ghai R."/>
            <person name="Kavagutti S V."/>
        </authorList>
    </citation>
    <scope>NUCLEOTIDE SEQUENCE</scope>
</reference>
<dbReference type="EMBL" id="LR797252">
    <property type="protein sequence ID" value="CAB4196989.1"/>
    <property type="molecule type" value="Genomic_DNA"/>
</dbReference>
<proteinExistence type="predicted"/>
<accession>A0A6J5RJ07</accession>
<protein>
    <submittedName>
        <fullName evidence="1">Uncharacterized protein</fullName>
    </submittedName>
</protein>
<sequence length="189" mass="21509">MSKIILPTGFWESEGKLYHVVCQPLCDWIINYLKNDKDKPLYDFGCGNGHYLNEFYNAGFSNLTGFEGCIPVQKEFENIICQDLTLSFSVADKGNCVFLEVAEHIPSKYENIMLDNVINACNDKLIMSWAIIGQDGDGHVNCKNNNDVVKLLTSKGMKYLHQETIDARNSIPDSNPYGWFKTNTFIFEK</sequence>
<gene>
    <name evidence="1" type="ORF">UFOVP1290_509</name>
</gene>
<name>A0A6J5RJ07_9CAUD</name>